<sequence>MADLRSLSLRQLRAFAATIRNGSVTAAAQELCVTPPAVTTQLKILERSVGAPIYTRDRDGLEATPIGLELLEAANDMDAVVERCRSRIEALQAGATGAVTLGVVSTGKYFAPRLVAAFMQAYPDIRVHLSIGNRDDIIAGLDRRQYDLAIMGRPPKHIEVVQETLGEHPYLLVAQPDSWLVQKDEVSAQDLAECTFLTREEGSGTRTLMWRFLDRLESDRPFHVYEMGTNETIKQAVMAGLGIAIISAHTVHTEIAEGKLATVKAPGLPIGRQWYLIRRADRDPTKTARVFQDFVLSRRGDFLPKMPEIGG</sequence>
<keyword evidence="9" id="KW-1185">Reference proteome</keyword>
<dbReference type="Pfam" id="PF03466">
    <property type="entry name" value="LysR_substrate"/>
    <property type="match status" value="1"/>
</dbReference>
<dbReference type="GO" id="GO:0003700">
    <property type="term" value="F:DNA-binding transcription factor activity"/>
    <property type="evidence" value="ECO:0007669"/>
    <property type="project" value="InterPro"/>
</dbReference>
<protein>
    <recommendedName>
        <fullName evidence="5">HTH-type transcriptional regulator CbbR</fullName>
    </recommendedName>
    <alternativeName>
        <fullName evidence="6">RuBisCO operon transcriptional regulator</fullName>
    </alternativeName>
</protein>
<keyword evidence="2" id="KW-0805">Transcription regulation</keyword>
<dbReference type="InterPro" id="IPR036388">
    <property type="entry name" value="WH-like_DNA-bd_sf"/>
</dbReference>
<evidence type="ECO:0000313" key="8">
    <source>
        <dbReference type="EMBL" id="MBK1696185.1"/>
    </source>
</evidence>
<dbReference type="InterPro" id="IPR000847">
    <property type="entry name" value="LysR_HTH_N"/>
</dbReference>
<dbReference type="EMBL" id="NRRE01000011">
    <property type="protein sequence ID" value="MBK1696185.1"/>
    <property type="molecule type" value="Genomic_DNA"/>
</dbReference>
<dbReference type="Proteomes" id="UP000778970">
    <property type="component" value="Unassembled WGS sequence"/>
</dbReference>
<evidence type="ECO:0000256" key="3">
    <source>
        <dbReference type="ARBA" id="ARBA00023125"/>
    </source>
</evidence>
<dbReference type="Pfam" id="PF00126">
    <property type="entry name" value="HTH_1"/>
    <property type="match status" value="1"/>
</dbReference>
<proteinExistence type="inferred from homology"/>
<keyword evidence="4" id="KW-0804">Transcription</keyword>
<evidence type="ECO:0000256" key="5">
    <source>
        <dbReference type="ARBA" id="ARBA00039279"/>
    </source>
</evidence>
<dbReference type="RefSeq" id="WP_037255834.1">
    <property type="nucleotide sequence ID" value="NZ_NRRE01000011.1"/>
</dbReference>
<dbReference type="PANTHER" id="PTHR30126">
    <property type="entry name" value="HTH-TYPE TRANSCRIPTIONAL REGULATOR"/>
    <property type="match status" value="1"/>
</dbReference>
<evidence type="ECO:0000256" key="4">
    <source>
        <dbReference type="ARBA" id="ARBA00023163"/>
    </source>
</evidence>
<reference evidence="8" key="2">
    <citation type="journal article" date="2020" name="Microorganisms">
        <title>Osmotic Adaptation and Compatible Solute Biosynthesis of Phototrophic Bacteria as Revealed from Genome Analyses.</title>
        <authorList>
            <person name="Imhoff J.F."/>
            <person name="Rahn T."/>
            <person name="Kunzel S."/>
            <person name="Keller A."/>
            <person name="Neulinger S.C."/>
        </authorList>
    </citation>
    <scope>NUCLEOTIDE SEQUENCE</scope>
    <source>
        <strain evidence="8">DSM 9154</strain>
    </source>
</reference>
<evidence type="ECO:0000256" key="6">
    <source>
        <dbReference type="ARBA" id="ARBA00043141"/>
    </source>
</evidence>
<accession>A0A934QGL4</accession>
<dbReference type="AlphaFoldDB" id="A0A934QGL4"/>
<dbReference type="SUPFAM" id="SSF53850">
    <property type="entry name" value="Periplasmic binding protein-like II"/>
    <property type="match status" value="1"/>
</dbReference>
<dbReference type="SUPFAM" id="SSF46785">
    <property type="entry name" value="Winged helix' DNA-binding domain"/>
    <property type="match status" value="1"/>
</dbReference>
<dbReference type="Gene3D" id="3.40.190.10">
    <property type="entry name" value="Periplasmic binding protein-like II"/>
    <property type="match status" value="2"/>
</dbReference>
<feature type="domain" description="HTH lysR-type" evidence="7">
    <location>
        <begin position="7"/>
        <end position="64"/>
    </location>
</feature>
<keyword evidence="3" id="KW-0238">DNA-binding</keyword>
<comment type="caution">
    <text evidence="8">The sequence shown here is derived from an EMBL/GenBank/DDBJ whole genome shotgun (WGS) entry which is preliminary data.</text>
</comment>
<reference evidence="8" key="1">
    <citation type="submission" date="2017-08" db="EMBL/GenBank/DDBJ databases">
        <authorList>
            <person name="Imhoff J.F."/>
            <person name="Rahn T."/>
            <person name="Kuenzel S."/>
            <person name="Neulinger S.C."/>
        </authorList>
    </citation>
    <scope>NUCLEOTIDE SEQUENCE</scope>
    <source>
        <strain evidence="8">DSM 9154</strain>
    </source>
</reference>
<dbReference type="InterPro" id="IPR005119">
    <property type="entry name" value="LysR_subst-bd"/>
</dbReference>
<evidence type="ECO:0000256" key="2">
    <source>
        <dbReference type="ARBA" id="ARBA00023015"/>
    </source>
</evidence>
<name>A0A934QGL4_9PROT</name>
<dbReference type="PANTHER" id="PTHR30126:SF5">
    <property type="entry name" value="HTH-TYPE TRANSCRIPTIONAL ACTIVATOR CMPR"/>
    <property type="match status" value="1"/>
</dbReference>
<evidence type="ECO:0000256" key="1">
    <source>
        <dbReference type="ARBA" id="ARBA00009437"/>
    </source>
</evidence>
<dbReference type="Gene3D" id="1.10.10.10">
    <property type="entry name" value="Winged helix-like DNA-binding domain superfamily/Winged helix DNA-binding domain"/>
    <property type="match status" value="1"/>
</dbReference>
<gene>
    <name evidence="8" type="ORF">CKO21_02870</name>
</gene>
<dbReference type="InterPro" id="IPR036390">
    <property type="entry name" value="WH_DNA-bd_sf"/>
</dbReference>
<evidence type="ECO:0000313" key="9">
    <source>
        <dbReference type="Proteomes" id="UP000778970"/>
    </source>
</evidence>
<evidence type="ECO:0000259" key="7">
    <source>
        <dbReference type="PROSITE" id="PS50931"/>
    </source>
</evidence>
<comment type="similarity">
    <text evidence="1">Belongs to the LysR transcriptional regulatory family.</text>
</comment>
<organism evidence="8 9">
    <name type="scientific">Rhodovibrio salinarum</name>
    <dbReference type="NCBI Taxonomy" id="1087"/>
    <lineage>
        <taxon>Bacteria</taxon>
        <taxon>Pseudomonadati</taxon>
        <taxon>Pseudomonadota</taxon>
        <taxon>Alphaproteobacteria</taxon>
        <taxon>Rhodospirillales</taxon>
        <taxon>Rhodovibrionaceae</taxon>
        <taxon>Rhodovibrio</taxon>
    </lineage>
</organism>
<dbReference type="PROSITE" id="PS50931">
    <property type="entry name" value="HTH_LYSR"/>
    <property type="match status" value="1"/>
</dbReference>
<dbReference type="GO" id="GO:0000976">
    <property type="term" value="F:transcription cis-regulatory region binding"/>
    <property type="evidence" value="ECO:0007669"/>
    <property type="project" value="TreeGrafter"/>
</dbReference>